<dbReference type="Pfam" id="PF13279">
    <property type="entry name" value="4HBT_2"/>
    <property type="match status" value="1"/>
</dbReference>
<accession>A0ABZ2LPP9</accession>
<dbReference type="EMBL" id="CP089984">
    <property type="protein sequence ID" value="WXB12878.1"/>
    <property type="molecule type" value="Genomic_DNA"/>
</dbReference>
<organism evidence="1 2">
    <name type="scientific">Pendulispora albinea</name>
    <dbReference type="NCBI Taxonomy" id="2741071"/>
    <lineage>
        <taxon>Bacteria</taxon>
        <taxon>Pseudomonadati</taxon>
        <taxon>Myxococcota</taxon>
        <taxon>Myxococcia</taxon>
        <taxon>Myxococcales</taxon>
        <taxon>Sorangiineae</taxon>
        <taxon>Pendulisporaceae</taxon>
        <taxon>Pendulispora</taxon>
    </lineage>
</organism>
<reference evidence="1 2" key="1">
    <citation type="submission" date="2021-12" db="EMBL/GenBank/DDBJ databases">
        <title>Discovery of the Pendulisporaceae a myxobacterial family with distinct sporulation behavior and unique specialized metabolism.</title>
        <authorList>
            <person name="Garcia R."/>
            <person name="Popoff A."/>
            <person name="Bader C.D."/>
            <person name="Loehr J."/>
            <person name="Walesch S."/>
            <person name="Walt C."/>
            <person name="Boldt J."/>
            <person name="Bunk B."/>
            <person name="Haeckl F.J.F.P.J."/>
            <person name="Gunesch A.P."/>
            <person name="Birkelbach J."/>
            <person name="Nuebel U."/>
            <person name="Pietschmann T."/>
            <person name="Bach T."/>
            <person name="Mueller R."/>
        </authorList>
    </citation>
    <scope>NUCLEOTIDE SEQUENCE [LARGE SCALE GENOMIC DNA]</scope>
    <source>
        <strain evidence="1 2">MSr11954</strain>
    </source>
</reference>
<dbReference type="Gene3D" id="3.10.129.10">
    <property type="entry name" value="Hotdog Thioesterase"/>
    <property type="match status" value="1"/>
</dbReference>
<proteinExistence type="predicted"/>
<name>A0ABZ2LPP9_9BACT</name>
<sequence length="148" mass="16880">MQNLPTQIPYRSVQRVYFDDLDALNILHNLKFVLFMERARGAFINSRGFRWEDDLSINPDKFHVVAAHEIRYLQPVRGETELVVEITPIHLGTSSFIVEAHVKALHGPTLHATGTTRLVRLDPETNAPCPWSDRFRAAFGPLIAPRKP</sequence>
<dbReference type="InterPro" id="IPR029069">
    <property type="entry name" value="HotDog_dom_sf"/>
</dbReference>
<dbReference type="CDD" id="cd00586">
    <property type="entry name" value="4HBT"/>
    <property type="match status" value="1"/>
</dbReference>
<evidence type="ECO:0000313" key="2">
    <source>
        <dbReference type="Proteomes" id="UP001370348"/>
    </source>
</evidence>
<dbReference type="RefSeq" id="WP_394822497.1">
    <property type="nucleotide sequence ID" value="NZ_CP089984.1"/>
</dbReference>
<evidence type="ECO:0000313" key="1">
    <source>
        <dbReference type="EMBL" id="WXB12878.1"/>
    </source>
</evidence>
<keyword evidence="2" id="KW-1185">Reference proteome</keyword>
<dbReference type="SUPFAM" id="SSF54637">
    <property type="entry name" value="Thioesterase/thiol ester dehydrase-isomerase"/>
    <property type="match status" value="1"/>
</dbReference>
<protein>
    <submittedName>
        <fullName evidence="1">Acyl-CoA thioesterase</fullName>
    </submittedName>
</protein>
<gene>
    <name evidence="1" type="ORF">LZC94_34125</name>
</gene>
<dbReference type="Proteomes" id="UP001370348">
    <property type="component" value="Chromosome"/>
</dbReference>